<evidence type="ECO:0000259" key="3">
    <source>
        <dbReference type="PROSITE" id="PS50966"/>
    </source>
</evidence>
<dbReference type="PROSITE" id="PS50966">
    <property type="entry name" value="ZF_SWIM"/>
    <property type="match status" value="1"/>
</dbReference>
<feature type="compositionally biased region" description="Basic residues" evidence="2">
    <location>
        <begin position="678"/>
        <end position="692"/>
    </location>
</feature>
<comment type="caution">
    <text evidence="4">The sequence shown here is derived from an EMBL/GenBank/DDBJ whole genome shotgun (WGS) entry which is preliminary data.</text>
</comment>
<gene>
    <name evidence="4" type="ORF">SCF082_LOCUS21701</name>
</gene>
<feature type="region of interest" description="Disordered" evidence="2">
    <location>
        <begin position="393"/>
        <end position="443"/>
    </location>
</feature>
<feature type="region of interest" description="Disordered" evidence="2">
    <location>
        <begin position="328"/>
        <end position="370"/>
    </location>
</feature>
<feature type="compositionally biased region" description="Low complexity" evidence="2">
    <location>
        <begin position="434"/>
        <end position="443"/>
    </location>
</feature>
<dbReference type="Gene3D" id="1.25.40.10">
    <property type="entry name" value="Tetratricopeptide repeat domain"/>
    <property type="match status" value="1"/>
</dbReference>
<feature type="compositionally biased region" description="Basic and acidic residues" evidence="2">
    <location>
        <begin position="401"/>
        <end position="416"/>
    </location>
</feature>
<feature type="compositionally biased region" description="Acidic residues" evidence="2">
    <location>
        <begin position="420"/>
        <end position="432"/>
    </location>
</feature>
<feature type="region of interest" description="Disordered" evidence="2">
    <location>
        <begin position="58"/>
        <end position="91"/>
    </location>
</feature>
<keyword evidence="4" id="KW-0675">Receptor</keyword>
<organism evidence="4 5">
    <name type="scientific">Durusdinium trenchii</name>
    <dbReference type="NCBI Taxonomy" id="1381693"/>
    <lineage>
        <taxon>Eukaryota</taxon>
        <taxon>Sar</taxon>
        <taxon>Alveolata</taxon>
        <taxon>Dinophyceae</taxon>
        <taxon>Suessiales</taxon>
        <taxon>Symbiodiniaceae</taxon>
        <taxon>Durusdinium</taxon>
    </lineage>
</organism>
<dbReference type="InterPro" id="IPR007527">
    <property type="entry name" value="Znf_SWIM"/>
</dbReference>
<feature type="region of interest" description="Disordered" evidence="2">
    <location>
        <begin position="1508"/>
        <end position="1542"/>
    </location>
</feature>
<feature type="region of interest" description="Disordered" evidence="2">
    <location>
        <begin position="660"/>
        <end position="717"/>
    </location>
</feature>
<name>A0ABP0LB10_9DINO</name>
<feature type="compositionally biased region" description="Low complexity" evidence="2">
    <location>
        <begin position="1205"/>
        <end position="1216"/>
    </location>
</feature>
<feature type="region of interest" description="Disordered" evidence="2">
    <location>
        <begin position="1116"/>
        <end position="1222"/>
    </location>
</feature>
<keyword evidence="1" id="KW-0863">Zinc-finger</keyword>
<evidence type="ECO:0000256" key="1">
    <source>
        <dbReference type="PROSITE-ProRule" id="PRU00325"/>
    </source>
</evidence>
<feature type="compositionally biased region" description="Basic and acidic residues" evidence="2">
    <location>
        <begin position="664"/>
        <end position="677"/>
    </location>
</feature>
<accession>A0ABP0LB10</accession>
<dbReference type="Gene3D" id="3.90.640.80">
    <property type="match status" value="1"/>
</dbReference>
<dbReference type="Proteomes" id="UP001642464">
    <property type="component" value="Unassembled WGS sequence"/>
</dbReference>
<evidence type="ECO:0000313" key="5">
    <source>
        <dbReference type="Proteomes" id="UP001642464"/>
    </source>
</evidence>
<dbReference type="InterPro" id="IPR011990">
    <property type="entry name" value="TPR-like_helical_dom_sf"/>
</dbReference>
<feature type="region of interest" description="Disordered" evidence="2">
    <location>
        <begin position="1690"/>
        <end position="1736"/>
    </location>
</feature>
<feature type="compositionally biased region" description="Low complexity" evidence="2">
    <location>
        <begin position="73"/>
        <end position="83"/>
    </location>
</feature>
<evidence type="ECO:0000256" key="2">
    <source>
        <dbReference type="SAM" id="MobiDB-lite"/>
    </source>
</evidence>
<sequence length="1997" mass="215516">MSDRVLDSLQELRSDLGSVTRQLTAITERLGSLQLEVEESASDRFSVVSSRVEVEGPPITVAPENRSGYPLQSPSSSVPAPSAGEIGRPQSWEEREEIARQVGTFLRRAIGGEIRGPSGRDRIKQPSRYYVVCRDFSGNTFTHPVKVYTRWLDVKSICSSNGDFGNSVFVGLPSLREVRAAIAGPPCWLRALAEWPALIIFHRLTVEKSGALRLSEQVQPTLSTAREEPEEMLQLKVWIGILSQEAFDRVEFGAEDLPDYPFTGPGLEDGFLPYAPSLVEVIQEKFAFMSAESGGPEVGGGGDDVSGRLSRLEDGLSEIRLFLKELAKGPQKSAGASSPKEPAVGETSASPSKRPGALKRKEERRVTFEGLDPSVTDAALRAGIPEGHLRELSGLLKQRPGRMEDLPRPSVKKTDPLSDSGEEEEEALEEGEAGSHAGSSSDGGVAKAIVKLTKLCSHLTDKKARKKGDQLEHLLDLGHGGEGGGEGFGSGGQKKAAALRLLRKQLAENPRLILESIESNLCSDFAARPVRPGEPRSGATARGWLEARSRVQNYTGHVRWCWQIAGIWDCLMADQVEQARARCALLLSAADQASVDSGSWLLAQQVLLEGPPPYHSFSSHQAPSVHERHHTALLDTRWLDLFLHHIRELDSYQEAKRRLGGRAGRGDDKDKEVEKFPKNPKPKAKGSPKGKGKSASSSAAEEKEVTDEQPSGFPLPLPYPEALRKRWRAEAKEVSRKKMINTVVIALNYTTLGRASSCPPSLFPGRPLTSTQWGIVRHLEAFLEEWLEAGEVGPESMGRAAPKIESIEMALQVLRVYFLATGLKNDYFGPGKEGLMQGGFSSDVGEVVGQGIGTSFSTFKELVPSRLRFVGTPNFDPLPYLDPAGASVYAHPLKCRVQPEVFEGRVPVVKMHCSFDSKIKLFELLDSCKRLKLATRHEVDPRFASGMFAVVKSLEQDRLIMDSRPANALEVPLEGWIKSLGSAEALTKLYIPEGYDIVGSGNLITLGGPIPRGPDFVGIVIDDYVALSLVPSGAKGASNGAALSKAMETKYLEDGPDQDLDSEECQKELMRLLALGVFQSWGGGPPQQQQPSFLQQLHQQLLPLDLVHYTTGHSCQRSPSVAFGRPSEPKRIVGSRAVESPSVREEEEEEDFGGSNCIAALPSLSPQRRVPERRGAESVESFRPPAVEVKRPSASESPRRRRLPYPRARGDGAMADGKGGGEDSCGVARLGSPTGLDLQPEETPVESREEAIEAGGHAVDAADPTADPTTSTSPRCAFGAVAGAQSDKKTVELSVVEHLRLLLQAKPGVAATTATTEERSAVRAVVDMKTRLEKVIPSDGEERFMAARSVLTCTMEGVWVSSSGFLQFVGPPRAADCAGACVFFAAQKCSGCAGVAGCAGGGACSSRCLAVSAVLAVARSCQVPELVFDFPSSFHHAELLEEGNQQGPSAAVPVAEAVEARGSLMSRTLQLPGITQGAPEKVSSVVPGPVSSVRDQRTSIAAALLQTTPEEPLVEDPQKCPLEDLLDPPQAELQRPHPAEKESQEALALLNRATAELQQNRLSHASAADTFTELLSQLPPGRLRCSALLNRAHCYVGMGQLHAALEDIQAITEGHRGEKGEDGFDARQWHKVWMSRGGIHRKLAQLTADPAESARLYAQSKADYEYVLLIQPPNESYVAKAQRCLQQLAQRDTGKARESVDGKGNQAASPSSPSPKRRRLSASRSRSRSPAPAPIVPALSTVPAVPAVCAAATVPATALDTPATGPRAGSACAAKALEALGEECVAAGRRLFEEGAVTCLKEPREDRRRYEVLVLGLPELVELQRSTDWSGSCSCRLNSHCKHVAAALCAEQAWQERELQELQAAEPQASVASERRTSGATAASASGWRLEVLARRLERKTNDELKNYLRLNGQLLSGAKGDLAQRLAEATLYGALAPCPRCGGHLHPEEPSVAPDTLYYCKRQLRDREACGYQAAGRAVERRPFLGADELLRGLRG</sequence>
<keyword evidence="1" id="KW-0862">Zinc</keyword>
<dbReference type="SUPFAM" id="SSF48452">
    <property type="entry name" value="TPR-like"/>
    <property type="match status" value="1"/>
</dbReference>
<protein>
    <submittedName>
        <fullName evidence="4">Ultraviolet-B receptor UVR8</fullName>
    </submittedName>
</protein>
<keyword evidence="5" id="KW-1185">Reference proteome</keyword>
<proteinExistence type="predicted"/>
<dbReference type="EMBL" id="CAXAMM010015446">
    <property type="protein sequence ID" value="CAK9036355.1"/>
    <property type="molecule type" value="Genomic_DNA"/>
</dbReference>
<feature type="domain" description="SWIM-type" evidence="3">
    <location>
        <begin position="1810"/>
        <end position="1852"/>
    </location>
</feature>
<feature type="compositionally biased region" description="Basic residues" evidence="2">
    <location>
        <begin position="1715"/>
        <end position="1727"/>
    </location>
</feature>
<keyword evidence="1" id="KW-0479">Metal-binding</keyword>
<dbReference type="PROSITE" id="PS52007">
    <property type="entry name" value="PADR1"/>
    <property type="match status" value="1"/>
</dbReference>
<reference evidence="4 5" key="1">
    <citation type="submission" date="2024-02" db="EMBL/GenBank/DDBJ databases">
        <authorList>
            <person name="Chen Y."/>
            <person name="Shah S."/>
            <person name="Dougan E. K."/>
            <person name="Thang M."/>
            <person name="Chan C."/>
        </authorList>
    </citation>
    <scope>NUCLEOTIDE SEQUENCE [LARGE SCALE GENOMIC DNA]</scope>
</reference>
<feature type="compositionally biased region" description="Basic and acidic residues" evidence="2">
    <location>
        <begin position="1692"/>
        <end position="1701"/>
    </location>
</feature>
<evidence type="ECO:0000313" key="4">
    <source>
        <dbReference type="EMBL" id="CAK9036355.1"/>
    </source>
</evidence>